<dbReference type="Proteomes" id="UP000436088">
    <property type="component" value="Unassembled WGS sequence"/>
</dbReference>
<accession>A0A6A3A0G8</accession>
<keyword evidence="4" id="KW-1185">Reference proteome</keyword>
<dbReference type="FunFam" id="3.40.47.10:FF:000014">
    <property type="entry name" value="Chalcone synthase 1"/>
    <property type="match status" value="1"/>
</dbReference>
<dbReference type="InterPro" id="IPR012328">
    <property type="entry name" value="Chalcone/stilbene_synt_C"/>
</dbReference>
<dbReference type="InterPro" id="IPR016039">
    <property type="entry name" value="Thiolase-like"/>
</dbReference>
<evidence type="ECO:0000313" key="4">
    <source>
        <dbReference type="Proteomes" id="UP000436088"/>
    </source>
</evidence>
<evidence type="ECO:0000259" key="2">
    <source>
        <dbReference type="Pfam" id="PF02797"/>
    </source>
</evidence>
<dbReference type="PANTHER" id="PTHR11877">
    <property type="entry name" value="HYDROXYMETHYLGLUTARYL-COA SYNTHASE"/>
    <property type="match status" value="1"/>
</dbReference>
<gene>
    <name evidence="3" type="ORF">F3Y22_tig00110637pilonHSYRG00068</name>
</gene>
<sequence length="170" mass="18773">MIYFNSTDTTVNRLPLLQIISAAQTKIVDSDEIIVAKVCEMGMEYYLSRDLPKLVTNNIDQCLLEMFEPFGVDDWNKLFYTVHTVAPAILKGMEEKLGLTSEKLGASLYVLSEYRNMGSASALFALDALRRKSMDDGKSTTGEGLELGVLLGFGPSLTVETVGLWSFALE</sequence>
<name>A0A6A3A0G8_HIBSY</name>
<dbReference type="EMBL" id="VEPZ02001057">
    <property type="protein sequence ID" value="KAE8696842.1"/>
    <property type="molecule type" value="Genomic_DNA"/>
</dbReference>
<organism evidence="3 4">
    <name type="scientific">Hibiscus syriacus</name>
    <name type="common">Rose of Sharon</name>
    <dbReference type="NCBI Taxonomy" id="106335"/>
    <lineage>
        <taxon>Eukaryota</taxon>
        <taxon>Viridiplantae</taxon>
        <taxon>Streptophyta</taxon>
        <taxon>Embryophyta</taxon>
        <taxon>Tracheophyta</taxon>
        <taxon>Spermatophyta</taxon>
        <taxon>Magnoliopsida</taxon>
        <taxon>eudicotyledons</taxon>
        <taxon>Gunneridae</taxon>
        <taxon>Pentapetalae</taxon>
        <taxon>rosids</taxon>
        <taxon>malvids</taxon>
        <taxon>Malvales</taxon>
        <taxon>Malvaceae</taxon>
        <taxon>Malvoideae</taxon>
        <taxon>Hibiscus</taxon>
    </lineage>
</organism>
<dbReference type="InterPro" id="IPR011141">
    <property type="entry name" value="Polyketide_synthase_type-III"/>
</dbReference>
<dbReference type="SUPFAM" id="SSF53901">
    <property type="entry name" value="Thiolase-like"/>
    <property type="match status" value="1"/>
</dbReference>
<comment type="similarity">
    <text evidence="1">Belongs to the thiolase-like superfamily. Chalcone/stilbene synthases family.</text>
</comment>
<evidence type="ECO:0000313" key="3">
    <source>
        <dbReference type="EMBL" id="KAE8696842.1"/>
    </source>
</evidence>
<proteinExistence type="inferred from homology"/>
<protein>
    <submittedName>
        <fullName evidence="3">Chalcone synthase</fullName>
    </submittedName>
</protein>
<feature type="domain" description="Chalcone/stilbene synthase C-terminal" evidence="2">
    <location>
        <begin position="18"/>
        <end position="166"/>
    </location>
</feature>
<dbReference type="Gene3D" id="3.40.47.10">
    <property type="match status" value="1"/>
</dbReference>
<evidence type="ECO:0000256" key="1">
    <source>
        <dbReference type="ARBA" id="ARBA00005531"/>
    </source>
</evidence>
<dbReference type="GO" id="GO:0016747">
    <property type="term" value="F:acyltransferase activity, transferring groups other than amino-acyl groups"/>
    <property type="evidence" value="ECO:0007669"/>
    <property type="project" value="InterPro"/>
</dbReference>
<reference evidence="3" key="1">
    <citation type="submission" date="2019-09" db="EMBL/GenBank/DDBJ databases">
        <title>Draft genome information of white flower Hibiscus syriacus.</title>
        <authorList>
            <person name="Kim Y.-M."/>
        </authorList>
    </citation>
    <scope>NUCLEOTIDE SEQUENCE [LARGE SCALE GENOMIC DNA]</scope>
    <source>
        <strain evidence="3">YM2019G1</strain>
    </source>
</reference>
<comment type="caution">
    <text evidence="3">The sequence shown here is derived from an EMBL/GenBank/DDBJ whole genome shotgun (WGS) entry which is preliminary data.</text>
</comment>
<dbReference type="Pfam" id="PF02797">
    <property type="entry name" value="Chal_sti_synt_C"/>
    <property type="match status" value="1"/>
</dbReference>
<dbReference type="PANTHER" id="PTHR11877:SF57">
    <property type="entry name" value="CHALCONE SYNTHASE"/>
    <property type="match status" value="1"/>
</dbReference>
<dbReference type="GO" id="GO:0030639">
    <property type="term" value="P:polyketide biosynthetic process"/>
    <property type="evidence" value="ECO:0007669"/>
    <property type="project" value="TreeGrafter"/>
</dbReference>
<dbReference type="AlphaFoldDB" id="A0A6A3A0G8"/>